<sequence>MKKKDFLLPVMSTLLLAPFVLAQQVQAAETTPSSTTASTTAASQEVAPTSASTETATTGSEEAGVTSQTSETVEAVIIHTNDVHGRILEDTRSGVIGDAKAAAVIEEERAKVENTIVVDAGDAFQGLPISNSTKGEDRANIMNEVGYDAMAVGNHEFDFGMEQAIKYKETLNFPLLSANTYVDGARVFEASTIVDKTPTVVGDEFVVIGVTTPETATKTHPKNVEGVTFADPITEVNKVIDEVEARALADNRVYNNYIILAHLGVDTTTPVEWRGSTLAQALSENSKLAGKRVIVIDGHSHTVESTTYGNNVTYNQTGSYLNNIGKVTLKSNQLLAEAGLISAADAKNVTPNAKIEALVAEIKAKYEAENVQVVIANNPVELNGERSNVRVRETNLGNAVTDAIYAYGQTGFSNKTSLAVTNGGGIRATIAKDQPVTKGDIIAVLPFGNIVSQITVTGQQIADMFAKSLSATLQADKETGAPVLDENGRPLLEASGGFLHVSGAKVFYDTTLPAEKRVLLVGIFNPETGLYEDLDSAKTYYLATNDFLAAGGDGYTMLGGAREEGPSMDSVFADYLKVANLSVYNEVNPNSRLVSVDSTLDTDKDKYLDFVEVYHSTNPNDSLSYPGKLLVSDWPFISENTIPVTIKDLTDAGKTSLSELEVSTPVNQTELTQQASSSPILSQAVEVNSEQSQPELVQNVESSLVSSESISQPVVKPALAASTPVATSKTTTSSAASLPNTGDQSSLALSLFGLGLAGLAVTVRRRKTN</sequence>
<evidence type="ECO:0000256" key="2">
    <source>
        <dbReference type="ARBA" id="ARBA00022525"/>
    </source>
</evidence>
<dbReference type="Gene3D" id="3.60.21.10">
    <property type="match status" value="1"/>
</dbReference>
<keyword evidence="5" id="KW-0547">Nucleotide-binding</keyword>
<dbReference type="GO" id="GO:0030288">
    <property type="term" value="C:outer membrane-bounded periplasmic space"/>
    <property type="evidence" value="ECO:0007669"/>
    <property type="project" value="TreeGrafter"/>
</dbReference>
<dbReference type="CDD" id="cd07408">
    <property type="entry name" value="MPP_SA0022_N"/>
    <property type="match status" value="1"/>
</dbReference>
<dbReference type="NCBIfam" id="NF040549">
    <property type="entry name" value="Nt5e_LPXTG"/>
    <property type="match status" value="1"/>
</dbReference>
<evidence type="ECO:0000256" key="1">
    <source>
        <dbReference type="ARBA" id="ARBA00022512"/>
    </source>
</evidence>
<feature type="domain" description="Gram-positive cocci surface proteins LPxTG" evidence="7">
    <location>
        <begin position="738"/>
        <end position="769"/>
    </location>
</feature>
<dbReference type="EMBL" id="CP118734">
    <property type="protein sequence ID" value="WNY49980.1"/>
    <property type="molecule type" value="Genomic_DNA"/>
</dbReference>
<dbReference type="PANTHER" id="PTHR11575">
    <property type="entry name" value="5'-NUCLEOTIDASE-RELATED"/>
    <property type="match status" value="1"/>
</dbReference>
<dbReference type="PRINTS" id="PR01607">
    <property type="entry name" value="APYRASEFAMLY"/>
</dbReference>
<dbReference type="InterPro" id="IPR029052">
    <property type="entry name" value="Metallo-depent_PP-like"/>
</dbReference>
<dbReference type="InterPro" id="IPR004843">
    <property type="entry name" value="Calcineurin-like_PHP"/>
</dbReference>
<dbReference type="GO" id="GO:0008253">
    <property type="term" value="F:5'-nucleotidase activity"/>
    <property type="evidence" value="ECO:0007669"/>
    <property type="project" value="TreeGrafter"/>
</dbReference>
<dbReference type="Pfam" id="PF00746">
    <property type="entry name" value="Gram_pos_anchor"/>
    <property type="match status" value="1"/>
</dbReference>
<evidence type="ECO:0000256" key="5">
    <source>
        <dbReference type="RuleBase" id="RU362119"/>
    </source>
</evidence>
<dbReference type="SUPFAM" id="SSF56300">
    <property type="entry name" value="Metallo-dependent phosphatases"/>
    <property type="match status" value="1"/>
</dbReference>
<dbReference type="RefSeq" id="WP_248054286.1">
    <property type="nucleotide sequence ID" value="NZ_CP118734.1"/>
</dbReference>
<dbReference type="Gene3D" id="3.90.780.10">
    <property type="entry name" value="5'-Nucleotidase, C-terminal domain"/>
    <property type="match status" value="1"/>
</dbReference>
<evidence type="ECO:0000256" key="6">
    <source>
        <dbReference type="SAM" id="MobiDB-lite"/>
    </source>
</evidence>
<keyword evidence="4" id="KW-0572">Peptidoglycan-anchor</keyword>
<evidence type="ECO:0000259" key="7">
    <source>
        <dbReference type="PROSITE" id="PS50847"/>
    </source>
</evidence>
<protein>
    <submittedName>
        <fullName evidence="8">Cell surface ecto-5'-nucleotidase Nt5e</fullName>
    </submittedName>
</protein>
<keyword evidence="5" id="KW-0378">Hydrolase</keyword>
<dbReference type="InterPro" id="IPR019931">
    <property type="entry name" value="LPXTG_anchor"/>
</dbReference>
<keyword evidence="3 5" id="KW-0732">Signal</keyword>
<organism evidence="8 9">
    <name type="scientific">Streptococcus iners subsp. hyiners</name>
    <dbReference type="NCBI Taxonomy" id="3028083"/>
    <lineage>
        <taxon>Bacteria</taxon>
        <taxon>Bacillati</taxon>
        <taxon>Bacillota</taxon>
        <taxon>Bacilli</taxon>
        <taxon>Lactobacillales</taxon>
        <taxon>Streptococcaceae</taxon>
        <taxon>Streptococcus</taxon>
        <taxon>Streptococcus iners</taxon>
    </lineage>
</organism>
<dbReference type="PANTHER" id="PTHR11575:SF24">
    <property type="entry name" value="5'-NUCLEOTIDASE"/>
    <property type="match status" value="1"/>
</dbReference>
<evidence type="ECO:0000313" key="9">
    <source>
        <dbReference type="Proteomes" id="UP001301526"/>
    </source>
</evidence>
<evidence type="ECO:0000256" key="3">
    <source>
        <dbReference type="ARBA" id="ARBA00022729"/>
    </source>
</evidence>
<keyword evidence="9" id="KW-1185">Reference proteome</keyword>
<dbReference type="GO" id="GO:0000166">
    <property type="term" value="F:nucleotide binding"/>
    <property type="evidence" value="ECO:0007669"/>
    <property type="project" value="UniProtKB-KW"/>
</dbReference>
<dbReference type="InterPro" id="IPR006179">
    <property type="entry name" value="5_nucleotidase/apyrase"/>
</dbReference>
<dbReference type="InterPro" id="IPR036907">
    <property type="entry name" value="5'-Nucleotdase_C_sf"/>
</dbReference>
<evidence type="ECO:0000313" key="8">
    <source>
        <dbReference type="EMBL" id="WNY49980.1"/>
    </source>
</evidence>
<dbReference type="GO" id="GO:0008768">
    <property type="term" value="F:UDP-sugar diphosphatase activity"/>
    <property type="evidence" value="ECO:0007669"/>
    <property type="project" value="TreeGrafter"/>
</dbReference>
<evidence type="ECO:0000256" key="4">
    <source>
        <dbReference type="ARBA" id="ARBA00023088"/>
    </source>
</evidence>
<feature type="signal peptide" evidence="5">
    <location>
        <begin position="1"/>
        <end position="27"/>
    </location>
</feature>
<comment type="similarity">
    <text evidence="5">Belongs to the 5'-nucleotidase family.</text>
</comment>
<reference evidence="8 9" key="1">
    <citation type="submission" date="2023-02" db="EMBL/GenBank/DDBJ databases">
        <title>Streptococcus sp. Genome Sequencing and Assembly.</title>
        <authorList>
            <person name="Shore S.M."/>
            <person name="Nicholson T.L."/>
        </authorList>
    </citation>
    <scope>NUCLEOTIDE SEQUENCE [LARGE SCALE GENOMIC DNA]</scope>
    <source>
        <strain evidence="8 9">29892</strain>
    </source>
</reference>
<dbReference type="InterPro" id="IPR008334">
    <property type="entry name" value="5'-Nucleotdase_C"/>
</dbReference>
<dbReference type="GO" id="GO:0009166">
    <property type="term" value="P:nucleotide catabolic process"/>
    <property type="evidence" value="ECO:0007669"/>
    <property type="project" value="InterPro"/>
</dbReference>
<dbReference type="AlphaFoldDB" id="A0AA96VXY2"/>
<dbReference type="GO" id="GO:0046872">
    <property type="term" value="F:metal ion binding"/>
    <property type="evidence" value="ECO:0007669"/>
    <property type="project" value="InterPro"/>
</dbReference>
<dbReference type="Pfam" id="PF00149">
    <property type="entry name" value="Metallophos"/>
    <property type="match status" value="1"/>
</dbReference>
<dbReference type="PROSITE" id="PS50847">
    <property type="entry name" value="GRAM_POS_ANCHORING"/>
    <property type="match status" value="1"/>
</dbReference>
<dbReference type="InterPro" id="IPR041825">
    <property type="entry name" value="SA0022_N"/>
</dbReference>
<dbReference type="NCBIfam" id="TIGR01167">
    <property type="entry name" value="LPXTG_anchor"/>
    <property type="match status" value="1"/>
</dbReference>
<gene>
    <name evidence="8" type="primary">nt5e</name>
    <name evidence="8" type="ORF">PW220_04895</name>
</gene>
<dbReference type="Pfam" id="PF02872">
    <property type="entry name" value="5_nucleotid_C"/>
    <property type="match status" value="1"/>
</dbReference>
<feature type="compositionally biased region" description="Low complexity" evidence="6">
    <location>
        <begin position="29"/>
        <end position="64"/>
    </location>
</feature>
<accession>A0AA96VXY2</accession>
<feature type="chain" id="PRO_5041514625" evidence="5">
    <location>
        <begin position="28"/>
        <end position="769"/>
    </location>
</feature>
<proteinExistence type="inferred from homology"/>
<feature type="region of interest" description="Disordered" evidence="6">
    <location>
        <begin position="29"/>
        <end position="70"/>
    </location>
</feature>
<dbReference type="SUPFAM" id="SSF55816">
    <property type="entry name" value="5'-nucleotidase (syn. UDP-sugar hydrolase), C-terminal domain"/>
    <property type="match status" value="1"/>
</dbReference>
<dbReference type="PROSITE" id="PS00786">
    <property type="entry name" value="5_NUCLEOTIDASE_2"/>
    <property type="match status" value="1"/>
</dbReference>
<name>A0AA96VXY2_9STRE</name>
<keyword evidence="2" id="KW-0964">Secreted</keyword>
<dbReference type="Proteomes" id="UP001301526">
    <property type="component" value="Chromosome"/>
</dbReference>
<keyword evidence="1" id="KW-0134">Cell wall</keyword>
<dbReference type="InterPro" id="IPR006146">
    <property type="entry name" value="5'-Nucleotdase_CS"/>
</dbReference>